<dbReference type="InterPro" id="IPR027417">
    <property type="entry name" value="P-loop_NTPase"/>
</dbReference>
<dbReference type="GO" id="GO:0006261">
    <property type="term" value="P:DNA-templated DNA replication"/>
    <property type="evidence" value="ECO:0007669"/>
    <property type="project" value="TreeGrafter"/>
</dbReference>
<organism evidence="1 2">
    <name type="scientific">Flavobacterium urocaniciphilum</name>
    <dbReference type="NCBI Taxonomy" id="1299341"/>
    <lineage>
        <taxon>Bacteria</taxon>
        <taxon>Pseudomonadati</taxon>
        <taxon>Bacteroidota</taxon>
        <taxon>Flavobacteriia</taxon>
        <taxon>Flavobacteriales</taxon>
        <taxon>Flavobacteriaceae</taxon>
        <taxon>Flavobacterium</taxon>
    </lineage>
</organism>
<sequence>MFLLLENCKDKSLILNQDKNLLYLLMLFKDILGQDHIKNFLITTANAGRIPHAQLFVGPEGSGTLPMAIAYAQYILCQNSGGENNTGNAACNLKFEHLSHPDMHFVYPVTTTDDVKGDNVISANFLSQWREFVTENPYASIFDWYKKLEIPKKQGLINVKEAAEISRNLSLKAYEGGYKVMIIWMADKMNNQASNKLLKILEEPPEKTVFILITESVDDLLQTIISRCQVVDFLALPEQVITEKLISVHQVDANLAKKIAHQSEGNYNKALHLLHKDDDDSIFEEWFINWVRAAFKARGNASVISDLISWSTTIAKEGRETQKNFLQFCIQFFRQAMLLNYQTKDLVYLEPNFENFKLEKFAPFIHGNNIVDIFKELEDAIYHIERNGNSNVILTDLSIKLTRLLHKKEV</sequence>
<dbReference type="SUPFAM" id="SSF52540">
    <property type="entry name" value="P-loop containing nucleoside triphosphate hydrolases"/>
    <property type="match status" value="1"/>
</dbReference>
<dbReference type="PANTHER" id="PTHR11669:SF8">
    <property type="entry name" value="DNA POLYMERASE III SUBUNIT DELTA"/>
    <property type="match status" value="1"/>
</dbReference>
<dbReference type="Gene3D" id="3.40.50.300">
    <property type="entry name" value="P-loop containing nucleotide triphosphate hydrolases"/>
    <property type="match status" value="1"/>
</dbReference>
<dbReference type="Proteomes" id="UP000198648">
    <property type="component" value="Unassembled WGS sequence"/>
</dbReference>
<evidence type="ECO:0000313" key="2">
    <source>
        <dbReference type="Proteomes" id="UP000198648"/>
    </source>
</evidence>
<dbReference type="AlphaFoldDB" id="A0A1H9BU11"/>
<name>A0A1H9BU11_9FLAO</name>
<dbReference type="STRING" id="1299341.SAMN05444005_103209"/>
<keyword evidence="2" id="KW-1185">Reference proteome</keyword>
<protein>
    <submittedName>
        <fullName evidence="1">DNA polymerase-3 subunit delta</fullName>
    </submittedName>
</protein>
<gene>
    <name evidence="1" type="ORF">SAMN05444005_103209</name>
</gene>
<dbReference type="EMBL" id="FOEI01000003">
    <property type="protein sequence ID" value="SEP92307.1"/>
    <property type="molecule type" value="Genomic_DNA"/>
</dbReference>
<evidence type="ECO:0000313" key="1">
    <source>
        <dbReference type="EMBL" id="SEP92307.1"/>
    </source>
</evidence>
<proteinExistence type="predicted"/>
<dbReference type="PANTHER" id="PTHR11669">
    <property type="entry name" value="REPLICATION FACTOR C / DNA POLYMERASE III GAMMA-TAU SUBUNIT"/>
    <property type="match status" value="1"/>
</dbReference>
<accession>A0A1H9BU11</accession>
<dbReference type="InterPro" id="IPR050238">
    <property type="entry name" value="DNA_Rep/Repair_Clamp_Loader"/>
</dbReference>
<reference evidence="1 2" key="1">
    <citation type="submission" date="2016-10" db="EMBL/GenBank/DDBJ databases">
        <authorList>
            <person name="de Groot N.N."/>
        </authorList>
    </citation>
    <scope>NUCLEOTIDE SEQUENCE [LARGE SCALE GENOMIC DNA]</scope>
    <source>
        <strain evidence="1 2">DSM 27078</strain>
    </source>
</reference>
<dbReference type="Pfam" id="PF13177">
    <property type="entry name" value="DNA_pol3_delta2"/>
    <property type="match status" value="1"/>
</dbReference>